<dbReference type="OrthoDB" id="2154696at2"/>
<accession>W0HW29</accession>
<dbReference type="RefSeq" id="WP_025423188.1">
    <property type="nucleotide sequence ID" value="NZ_CP006569.1"/>
</dbReference>
<feature type="transmembrane region" description="Helical" evidence="2">
    <location>
        <begin position="22"/>
        <end position="44"/>
    </location>
</feature>
<evidence type="ECO:0000313" key="4">
    <source>
        <dbReference type="Proteomes" id="UP000019028"/>
    </source>
</evidence>
<feature type="transmembrane region" description="Helical" evidence="2">
    <location>
        <begin position="91"/>
        <end position="113"/>
    </location>
</feature>
<dbReference type="Proteomes" id="UP000019028">
    <property type="component" value="Chromosome"/>
</dbReference>
<sequence length="341" mass="36326">METRDVAICANRVSWGSLFSGVLTAFSISLLLALLGSALGFSMVDPWAQRPAGGIGTTMTLWTAAALLLSLLAGGFVAGRLAMMAGVTHGFLTWALSLLLAIIISGFIISGALRLAGNMLGAAGSAAGNIVTAVGNNSDELAGALNNGLGKLTLDDSLPADASPKNISDALQNSEVEALHPDYLQRQLKEIRAEVSQAVAEAMRAPERSEQIMAGLAERLKQRTDAVADDIKRDDVHQALANSNRTMTPEALNQATDKVMRDKQQAAETIKQRIDTLQQNVSHAREDLQRWREEMKQRADKAAAASAKSALWLFITLLLGAIVSAAGGWWGVRSGDRYHVL</sequence>
<feature type="transmembrane region" description="Helical" evidence="2">
    <location>
        <begin position="56"/>
        <end position="79"/>
    </location>
</feature>
<dbReference type="HOGENOM" id="CLU_063844_0_0_6"/>
<evidence type="ECO:0000313" key="3">
    <source>
        <dbReference type="EMBL" id="AHF78051.1"/>
    </source>
</evidence>
<evidence type="ECO:0008006" key="5">
    <source>
        <dbReference type="Google" id="ProtNLM"/>
    </source>
</evidence>
<keyword evidence="4" id="KW-1185">Reference proteome</keyword>
<keyword evidence="2" id="KW-0472">Membrane</keyword>
<dbReference type="PATRIC" id="fig|1239307.3.peg.3348"/>
<feature type="transmembrane region" description="Helical" evidence="2">
    <location>
        <begin position="311"/>
        <end position="332"/>
    </location>
</feature>
<keyword evidence="2" id="KW-1133">Transmembrane helix</keyword>
<gene>
    <name evidence="3" type="ORF">Sant_3045</name>
</gene>
<keyword evidence="1" id="KW-0175">Coiled coil</keyword>
<protein>
    <recommendedName>
        <fullName evidence="5">CAP-Gly protein</fullName>
    </recommendedName>
</protein>
<dbReference type="EMBL" id="CP006569">
    <property type="protein sequence ID" value="AHF78051.1"/>
    <property type="molecule type" value="Genomic_DNA"/>
</dbReference>
<feature type="coiled-coil region" evidence="1">
    <location>
        <begin position="260"/>
        <end position="301"/>
    </location>
</feature>
<dbReference type="AlphaFoldDB" id="W0HW29"/>
<evidence type="ECO:0000256" key="1">
    <source>
        <dbReference type="SAM" id="Coils"/>
    </source>
</evidence>
<dbReference type="KEGG" id="sod:Sant_3045"/>
<name>W0HW29_9GAMM</name>
<keyword evidence="2" id="KW-0812">Transmembrane</keyword>
<reference evidence="3 4" key="1">
    <citation type="journal article" date="2014" name="Genome Biol. Evol.">
        <title>Genome degeneration and adaptation in a nascent stage of symbiosis.</title>
        <authorList>
            <person name="Oakeson K.F."/>
            <person name="Gil R."/>
            <person name="Clayton A.L."/>
            <person name="Dunn D.M."/>
            <person name="von Niederhausern A.C."/>
            <person name="Hamil C."/>
            <person name="Aoyagi A."/>
            <person name="Duval B."/>
            <person name="Baca A."/>
            <person name="Silva F.J."/>
            <person name="Vallier A."/>
            <person name="Jackson D.G."/>
            <person name="Latorre A."/>
            <person name="Weiss R.B."/>
            <person name="Heddi A."/>
            <person name="Moya A."/>
            <person name="Dale C."/>
        </authorList>
    </citation>
    <scope>NUCLEOTIDE SEQUENCE [LARGE SCALE GENOMIC DNA]</scope>
    <source>
        <strain evidence="3 4">HS1</strain>
    </source>
</reference>
<organism evidence="3 4">
    <name type="scientific">Sodalis praecaptivus</name>
    <dbReference type="NCBI Taxonomy" id="1239307"/>
    <lineage>
        <taxon>Bacteria</taxon>
        <taxon>Pseudomonadati</taxon>
        <taxon>Pseudomonadota</taxon>
        <taxon>Gammaproteobacteria</taxon>
        <taxon>Enterobacterales</taxon>
        <taxon>Bruguierivoracaceae</taxon>
        <taxon>Sodalis</taxon>
    </lineage>
</organism>
<evidence type="ECO:0000256" key="2">
    <source>
        <dbReference type="SAM" id="Phobius"/>
    </source>
</evidence>
<proteinExistence type="predicted"/>